<proteinExistence type="predicted"/>
<accession>A0A1J5PK66</accession>
<evidence type="ECO:0000259" key="2">
    <source>
        <dbReference type="Pfam" id="PF05899"/>
    </source>
</evidence>
<dbReference type="AlphaFoldDB" id="A0A1J5PK66"/>
<comment type="caution">
    <text evidence="3">The sequence shown here is derived from an EMBL/GenBank/DDBJ whole genome shotgun (WGS) entry which is preliminary data.</text>
</comment>
<feature type="region of interest" description="Disordered" evidence="1">
    <location>
        <begin position="26"/>
        <end position="45"/>
    </location>
</feature>
<dbReference type="InterPro" id="IPR011051">
    <property type="entry name" value="RmlC_Cupin_sf"/>
</dbReference>
<dbReference type="EMBL" id="MLJW01005452">
    <property type="protein sequence ID" value="OIQ68199.1"/>
    <property type="molecule type" value="Genomic_DNA"/>
</dbReference>
<dbReference type="Gene3D" id="2.60.120.10">
    <property type="entry name" value="Jelly Rolls"/>
    <property type="match status" value="1"/>
</dbReference>
<dbReference type="PANTHER" id="PTHR40943">
    <property type="entry name" value="CYTOPLASMIC PROTEIN-RELATED"/>
    <property type="match status" value="1"/>
</dbReference>
<evidence type="ECO:0000256" key="1">
    <source>
        <dbReference type="SAM" id="MobiDB-lite"/>
    </source>
</evidence>
<sequence>MFQPAAGDALAAGFASLPSEPMSHPVAFSPAGVQPEAFSPRPDRVLSGDPQQLVWTHYIDPTGQFSAGIWQGEAGAWRVHYDPHEEEFCVLLEGHMTLTADDGSAQEFRAGDAFVVPGGFEGIWENHTRVRKHYAIMALKKN</sequence>
<dbReference type="InterPro" id="IPR008579">
    <property type="entry name" value="UGlyAH_Cupin_dom"/>
</dbReference>
<reference evidence="3" key="1">
    <citation type="submission" date="2016-10" db="EMBL/GenBank/DDBJ databases">
        <title>Sequence of Gallionella enrichment culture.</title>
        <authorList>
            <person name="Poehlein A."/>
            <person name="Muehling M."/>
            <person name="Daniel R."/>
        </authorList>
    </citation>
    <scope>NUCLEOTIDE SEQUENCE</scope>
</reference>
<feature type="domain" description="(S)-ureidoglycine aminohydrolase cupin" evidence="2">
    <location>
        <begin position="61"/>
        <end position="134"/>
    </location>
</feature>
<name>A0A1J5PK66_9ZZZZ</name>
<dbReference type="CDD" id="cd02227">
    <property type="entry name" value="cupin_TM1112-like"/>
    <property type="match status" value="1"/>
</dbReference>
<dbReference type="SUPFAM" id="SSF51182">
    <property type="entry name" value="RmlC-like cupins"/>
    <property type="match status" value="1"/>
</dbReference>
<evidence type="ECO:0000313" key="3">
    <source>
        <dbReference type="EMBL" id="OIQ68199.1"/>
    </source>
</evidence>
<dbReference type="InterPro" id="IPR014710">
    <property type="entry name" value="RmlC-like_jellyroll"/>
</dbReference>
<protein>
    <submittedName>
        <fullName evidence="3">Cupin domain protein</fullName>
    </submittedName>
</protein>
<organism evidence="3">
    <name type="scientific">mine drainage metagenome</name>
    <dbReference type="NCBI Taxonomy" id="410659"/>
    <lineage>
        <taxon>unclassified sequences</taxon>
        <taxon>metagenomes</taxon>
        <taxon>ecological metagenomes</taxon>
    </lineage>
</organism>
<dbReference type="PANTHER" id="PTHR40943:SF2">
    <property type="entry name" value="(S)-UREIDOGLYCINE AMINOHYDROLASE CUPIN DOMAIN-CONTAINING PROTEIN"/>
    <property type="match status" value="1"/>
</dbReference>
<gene>
    <name evidence="3" type="ORF">GALL_502110</name>
</gene>
<dbReference type="Pfam" id="PF05899">
    <property type="entry name" value="Cupin_3"/>
    <property type="match status" value="1"/>
</dbReference>